<dbReference type="Proteomes" id="UP000261948">
    <property type="component" value="Unassembled WGS sequence"/>
</dbReference>
<evidence type="ECO:0000313" key="2">
    <source>
        <dbReference type="Proteomes" id="UP000261948"/>
    </source>
</evidence>
<protein>
    <submittedName>
        <fullName evidence="1">Uncharacterized protein</fullName>
    </submittedName>
</protein>
<dbReference type="AlphaFoldDB" id="A0A373FQ62"/>
<dbReference type="OrthoDB" id="9154431at2"/>
<evidence type="ECO:0000313" key="1">
    <source>
        <dbReference type="EMBL" id="RGE45645.1"/>
    </source>
</evidence>
<sequence length="162" mass="18050">MLIIQVVEILWTKATRGAPRANERVALPRAFPFSAGDQPCVIQRYQMAEWKDFAPLLLEQKEQQTIPGSVDALQIIALGNDSYSLGIHGTPHDGQPRRHPVLRAITLNAGESARILINARHTSYSGQHYSETIYNVACGEQLPADLFLRAPNQLLDLKAHLF</sequence>
<gene>
    <name evidence="1" type="ORF">DZC30_08715</name>
</gene>
<proteinExistence type="predicted"/>
<keyword evidence="2" id="KW-1185">Reference proteome</keyword>
<reference evidence="1 2" key="1">
    <citation type="submission" date="2018-08" db="EMBL/GenBank/DDBJ databases">
        <title>Comamonas testosteroni strain SWCO2.</title>
        <authorList>
            <person name="Jiang N."/>
            <person name="Zhang X.Z."/>
        </authorList>
    </citation>
    <scope>NUCLEOTIDE SEQUENCE [LARGE SCALE GENOMIC DNA]</scope>
    <source>
        <strain evidence="1 2">SWCO2</strain>
    </source>
</reference>
<organism evidence="1 2">
    <name type="scientific">Comamonas testosteroni</name>
    <name type="common">Pseudomonas testosteroni</name>
    <dbReference type="NCBI Taxonomy" id="285"/>
    <lineage>
        <taxon>Bacteria</taxon>
        <taxon>Pseudomonadati</taxon>
        <taxon>Pseudomonadota</taxon>
        <taxon>Betaproteobacteria</taxon>
        <taxon>Burkholderiales</taxon>
        <taxon>Comamonadaceae</taxon>
        <taxon>Comamonas</taxon>
    </lineage>
</organism>
<comment type="caution">
    <text evidence="1">The sequence shown here is derived from an EMBL/GenBank/DDBJ whole genome shotgun (WGS) entry which is preliminary data.</text>
</comment>
<accession>A0A373FQ62</accession>
<name>A0A373FQ62_COMTE</name>
<dbReference type="EMBL" id="QURR01000008">
    <property type="protein sequence ID" value="RGE45645.1"/>
    <property type="molecule type" value="Genomic_DNA"/>
</dbReference>